<organism evidence="2 3">
    <name type="scientific">Reyranella soli</name>
    <dbReference type="NCBI Taxonomy" id="1230389"/>
    <lineage>
        <taxon>Bacteria</taxon>
        <taxon>Pseudomonadati</taxon>
        <taxon>Pseudomonadota</taxon>
        <taxon>Alphaproteobacteria</taxon>
        <taxon>Hyphomicrobiales</taxon>
        <taxon>Reyranellaceae</taxon>
        <taxon>Reyranella</taxon>
    </lineage>
</organism>
<evidence type="ECO:0000313" key="2">
    <source>
        <dbReference type="EMBL" id="GEP57344.1"/>
    </source>
</evidence>
<feature type="domain" description="Ribbon-helix-helix protein CopG" evidence="1">
    <location>
        <begin position="30"/>
        <end position="61"/>
    </location>
</feature>
<dbReference type="AlphaFoldDB" id="A0A512NEI3"/>
<reference evidence="2 3" key="1">
    <citation type="submission" date="2019-07" db="EMBL/GenBank/DDBJ databases">
        <title>Whole genome shotgun sequence of Reyranella soli NBRC 108950.</title>
        <authorList>
            <person name="Hosoyama A."/>
            <person name="Uohara A."/>
            <person name="Ohji S."/>
            <person name="Ichikawa N."/>
        </authorList>
    </citation>
    <scope>NUCLEOTIDE SEQUENCE [LARGE SCALE GENOMIC DNA]</scope>
    <source>
        <strain evidence="2 3">NBRC 108950</strain>
    </source>
</reference>
<keyword evidence="3" id="KW-1185">Reference proteome</keyword>
<dbReference type="OrthoDB" id="7916728at2"/>
<dbReference type="EMBL" id="BKAJ01000077">
    <property type="protein sequence ID" value="GEP57344.1"/>
    <property type="molecule type" value="Genomic_DNA"/>
</dbReference>
<sequence>MAKKLVSEKAKKGRPVTVGATMLISSKWPPALVERIDQWAGTKGVGRSEAMRQLIEAGLKKPPKVGA</sequence>
<dbReference type="GO" id="GO:0006355">
    <property type="term" value="P:regulation of DNA-templated transcription"/>
    <property type="evidence" value="ECO:0007669"/>
    <property type="project" value="InterPro"/>
</dbReference>
<protein>
    <recommendedName>
        <fullName evidence="1">Ribbon-helix-helix protein CopG domain-containing protein</fullName>
    </recommendedName>
</protein>
<dbReference type="InterPro" id="IPR002145">
    <property type="entry name" value="CopG"/>
</dbReference>
<comment type="caution">
    <text evidence="2">The sequence shown here is derived from an EMBL/GenBank/DDBJ whole genome shotgun (WGS) entry which is preliminary data.</text>
</comment>
<evidence type="ECO:0000259" key="1">
    <source>
        <dbReference type="Pfam" id="PF01402"/>
    </source>
</evidence>
<dbReference type="RefSeq" id="WP_147151711.1">
    <property type="nucleotide sequence ID" value="NZ_BKAJ01000077.1"/>
</dbReference>
<dbReference type="Pfam" id="PF01402">
    <property type="entry name" value="RHH_1"/>
    <property type="match status" value="1"/>
</dbReference>
<gene>
    <name evidence="2" type="ORF">RSO01_45100</name>
</gene>
<proteinExistence type="predicted"/>
<accession>A0A512NEI3</accession>
<dbReference type="Proteomes" id="UP000321058">
    <property type="component" value="Unassembled WGS sequence"/>
</dbReference>
<evidence type="ECO:0000313" key="3">
    <source>
        <dbReference type="Proteomes" id="UP000321058"/>
    </source>
</evidence>
<name>A0A512NEI3_9HYPH</name>